<dbReference type="GeneID" id="93153988"/>
<evidence type="ECO:0000313" key="2">
    <source>
        <dbReference type="EMBL" id="MBC6325431.1"/>
    </source>
</evidence>
<evidence type="ECO:0000313" key="3">
    <source>
        <dbReference type="Proteomes" id="UP000613022"/>
    </source>
</evidence>
<dbReference type="KEGG" id="ekb:BFV64_04485"/>
<feature type="chain" id="PRO_5043711210" description="CS1 type fimbrial major subunit" evidence="1">
    <location>
        <begin position="20"/>
        <end position="160"/>
    </location>
</feature>
<gene>
    <name evidence="2" type="ORF">H9R40_20040</name>
</gene>
<name>A0AAW3XN06_9ENTR</name>
<dbReference type="Pfam" id="PF04449">
    <property type="entry name" value="Fimbrial_CS1"/>
    <property type="match status" value="1"/>
</dbReference>
<dbReference type="RefSeq" id="WP_045269688.1">
    <property type="nucleotide sequence ID" value="NZ_AP022498.1"/>
</dbReference>
<comment type="caution">
    <text evidence="2">The sequence shown here is derived from an EMBL/GenBank/DDBJ whole genome shotgun (WGS) entry which is preliminary data.</text>
</comment>
<reference evidence="2" key="1">
    <citation type="submission" date="2020-08" db="EMBL/GenBank/DDBJ databases">
        <title>Distribution of Beta-Lactamase Producing Gram-Negative Bacterial Isolates in Isabela River of Santo Domingo, Dominican Republic.</title>
        <authorList>
            <person name="Calderon V."/>
            <person name="Del Rosario C."/>
            <person name="Duarte A."/>
            <person name="Bonnelly R."/>
            <person name="Barauna R."/>
            <person name="Ramos R.T."/>
            <person name="Perdomo O.P."/>
            <person name="Rodriguez De Francisco L.E."/>
            <person name="Franco De Los Santos E.F."/>
        </authorList>
    </citation>
    <scope>NUCLEOTIDE SEQUENCE</scope>
    <source>
        <strain evidence="2">INTEC_BI4_1.1</strain>
    </source>
</reference>
<feature type="signal peptide" evidence="1">
    <location>
        <begin position="1"/>
        <end position="19"/>
    </location>
</feature>
<keyword evidence="1" id="KW-0732">Signal</keyword>
<sequence>MFKKILLTALISTSATAIADDTTTLQFDLEATVPTTRYFVEFNDPTFGTNTQEMVWNQSAQKLDNVSTQLKALNNSGKIEAYIASAAELVHETDISKKIPLTVTIDGKTLPVGAASAVEIVDDATTTVQTLPLVVSPTGAPTYDDGKYNGTVTMNFDHSF</sequence>
<dbReference type="GO" id="GO:0009289">
    <property type="term" value="C:pilus"/>
    <property type="evidence" value="ECO:0007669"/>
    <property type="project" value="InterPro"/>
</dbReference>
<proteinExistence type="predicted"/>
<accession>A0AAW3XN06</accession>
<evidence type="ECO:0008006" key="4">
    <source>
        <dbReference type="Google" id="ProtNLM"/>
    </source>
</evidence>
<dbReference type="EMBL" id="JACSEP010000111">
    <property type="protein sequence ID" value="MBC6325431.1"/>
    <property type="molecule type" value="Genomic_DNA"/>
</dbReference>
<protein>
    <recommendedName>
        <fullName evidence="4">CS1 type fimbrial major subunit</fullName>
    </recommendedName>
</protein>
<organism evidence="2 3">
    <name type="scientific">Enterobacter kobei</name>
    <dbReference type="NCBI Taxonomy" id="208224"/>
    <lineage>
        <taxon>Bacteria</taxon>
        <taxon>Pseudomonadati</taxon>
        <taxon>Pseudomonadota</taxon>
        <taxon>Gammaproteobacteria</taxon>
        <taxon>Enterobacterales</taxon>
        <taxon>Enterobacteriaceae</taxon>
        <taxon>Enterobacter</taxon>
        <taxon>Enterobacter cloacae complex</taxon>
    </lineage>
</organism>
<evidence type="ECO:0000256" key="1">
    <source>
        <dbReference type="SAM" id="SignalP"/>
    </source>
</evidence>
<dbReference type="AlphaFoldDB" id="A0AAW3XN06"/>
<dbReference type="InterPro" id="IPR007540">
    <property type="entry name" value="Fimbrial_CS1-type"/>
</dbReference>
<dbReference type="Proteomes" id="UP000613022">
    <property type="component" value="Unassembled WGS sequence"/>
</dbReference>
<dbReference type="Gene3D" id="2.60.40.2040">
    <property type="entry name" value="CFA/I fimbrial subunit E, pilin domain"/>
    <property type="match status" value="1"/>
</dbReference>